<dbReference type="EMBL" id="UINC01019112">
    <property type="protein sequence ID" value="SVA80771.1"/>
    <property type="molecule type" value="Genomic_DNA"/>
</dbReference>
<accession>A0A381YVY2</accession>
<gene>
    <name evidence="1" type="ORF">METZ01_LOCUS133625</name>
</gene>
<feature type="non-terminal residue" evidence="1">
    <location>
        <position position="676"/>
    </location>
</feature>
<protein>
    <submittedName>
        <fullName evidence="1">Uncharacterized protein</fullName>
    </submittedName>
</protein>
<sequence length="676" mass="70367">MDIKGSVFGDDSTVLIDAVSNKINLDGTVKGNIIPDTNVTYDIGSSSYRFKDLWLSGTTIHIGSSTMSVDNTGNFQFSGGIKSNNPIVGDDSTLLVDTANSSIPYAVLSGTPTTVSGYGITDALALGTSATTALAGDTTFSFASITSTPTTLAGYGITDGGSGTYSGTSDGITEGSVNLYFTDVRADARITNAGSANWNTAYGWGDHSGAGYLTSTGVLSSHTDVHTTAATDGQVLKWDNGNTRWAPADDTDTDTIYTSFDSDFDTRIGTKSTTDLSEGTNLYYTDVRADARIALTGLTTLTDVDAVVAGDDGKILYYDHGTTSFKWKADATGGGGPADTDALEEGSTNLYYTDVRADARADLKITALQTAGFNGDVSGSVFGDDSTVLVDGVNNSIPFNVLSGTPTTLSGYGITDGYANSDVDSHLNQSNPTSGYVLSWNGSDYSWVAQSGGGGGATDKIEEGDSSVEVIDGGANGHIMFETQNTNRWQVTNDGHILPEANDTYDIGAADKKVRDLYLGSNSLYIDTNTIHTSGTNLLFNDEDIMDYANLKNKPTIPSQNTGGTGIQVNSGVVSLNANLSDLLNVHTTAPTDGQVLKWDNSNSRWEPGAAGGTLAMNDLTDVDTSGISTGQYLQWNGSAFVASTVSGGGASAIDDLSDVDTTTSAPNNGDVLTWV</sequence>
<reference evidence="1" key="1">
    <citation type="submission" date="2018-05" db="EMBL/GenBank/DDBJ databases">
        <authorList>
            <person name="Lanie J.A."/>
            <person name="Ng W.-L."/>
            <person name="Kazmierczak K.M."/>
            <person name="Andrzejewski T.M."/>
            <person name="Davidsen T.M."/>
            <person name="Wayne K.J."/>
            <person name="Tettelin H."/>
            <person name="Glass J.I."/>
            <person name="Rusch D."/>
            <person name="Podicherti R."/>
            <person name="Tsui H.-C.T."/>
            <person name="Winkler M.E."/>
        </authorList>
    </citation>
    <scope>NUCLEOTIDE SEQUENCE</scope>
</reference>
<name>A0A381YVY2_9ZZZZ</name>
<proteinExistence type="predicted"/>
<evidence type="ECO:0000313" key="1">
    <source>
        <dbReference type="EMBL" id="SVA80771.1"/>
    </source>
</evidence>
<dbReference type="AlphaFoldDB" id="A0A381YVY2"/>
<organism evidence="1">
    <name type="scientific">marine metagenome</name>
    <dbReference type="NCBI Taxonomy" id="408172"/>
    <lineage>
        <taxon>unclassified sequences</taxon>
        <taxon>metagenomes</taxon>
        <taxon>ecological metagenomes</taxon>
    </lineage>
</organism>